<dbReference type="RefSeq" id="XP_067494223.1">
    <property type="nucleotide sequence ID" value="XM_067631703.1"/>
</dbReference>
<reference evidence="2 3" key="1">
    <citation type="submission" date="2019-01" db="EMBL/GenBank/DDBJ databases">
        <title>Intercellular communication is required for trap formation in the nematode-trapping fungus Duddingtonia flagrans.</title>
        <authorList>
            <person name="Youssar L."/>
            <person name="Wernet V."/>
            <person name="Hensel N."/>
            <person name="Hildebrandt H.-G."/>
            <person name="Fischer R."/>
        </authorList>
    </citation>
    <scope>NUCLEOTIDE SEQUENCE [LARGE SCALE GENOMIC DNA]</scope>
    <source>
        <strain evidence="2 3">CBS H-5679</strain>
    </source>
</reference>
<sequence>MEPTTKVEPTVASPGSMDTEERIKELKRSLDTILRTLEEIRLENAQHTATLESASYAGDYACLCRAPDIFEGKPNTIQTFLYQRFGQRLVDASRGKTNQSGGKWQTRKYPHRIVDMAQISRIHAQPLGINNEKEKAVKPVPAETTCAFGITERGKKPEGPVTVPPEEGWYSKNTRPKEHEL</sequence>
<accession>A0A437ABP6</accession>
<dbReference type="GeneID" id="93585166"/>
<protein>
    <submittedName>
        <fullName evidence="2">Uncharacterized protein</fullName>
    </submittedName>
</protein>
<organism evidence="2 3">
    <name type="scientific">Arthrobotrys flagrans</name>
    <name type="common">Nematode-trapping fungus</name>
    <name type="synonym">Trichothecium flagrans</name>
    <dbReference type="NCBI Taxonomy" id="97331"/>
    <lineage>
        <taxon>Eukaryota</taxon>
        <taxon>Fungi</taxon>
        <taxon>Dikarya</taxon>
        <taxon>Ascomycota</taxon>
        <taxon>Pezizomycotina</taxon>
        <taxon>Orbiliomycetes</taxon>
        <taxon>Orbiliales</taxon>
        <taxon>Orbiliaceae</taxon>
        <taxon>Arthrobotrys</taxon>
    </lineage>
</organism>
<comment type="caution">
    <text evidence="2">The sequence shown here is derived from an EMBL/GenBank/DDBJ whole genome shotgun (WGS) entry which is preliminary data.</text>
</comment>
<keyword evidence="3" id="KW-1185">Reference proteome</keyword>
<evidence type="ECO:0000313" key="2">
    <source>
        <dbReference type="EMBL" id="RVD88679.1"/>
    </source>
</evidence>
<feature type="region of interest" description="Disordered" evidence="1">
    <location>
        <begin position="150"/>
        <end position="181"/>
    </location>
</feature>
<gene>
    <name evidence="2" type="ORF">DFL_002855</name>
</gene>
<feature type="compositionally biased region" description="Low complexity" evidence="1">
    <location>
        <begin position="159"/>
        <end position="168"/>
    </location>
</feature>
<name>A0A437ABP6_ARTFL</name>
<evidence type="ECO:0000256" key="1">
    <source>
        <dbReference type="SAM" id="MobiDB-lite"/>
    </source>
</evidence>
<proteinExistence type="predicted"/>
<dbReference type="EMBL" id="SAEB01000003">
    <property type="protein sequence ID" value="RVD88679.1"/>
    <property type="molecule type" value="Genomic_DNA"/>
</dbReference>
<dbReference type="AlphaFoldDB" id="A0A437ABP6"/>
<evidence type="ECO:0000313" key="3">
    <source>
        <dbReference type="Proteomes" id="UP000283090"/>
    </source>
</evidence>
<dbReference type="VEuPathDB" id="FungiDB:DFL_002855"/>
<dbReference type="Proteomes" id="UP000283090">
    <property type="component" value="Unassembled WGS sequence"/>
</dbReference>